<gene>
    <name evidence="3" type="ORF">BJ554DRAFT_5376</name>
</gene>
<feature type="compositionally biased region" description="Pro residues" evidence="1">
    <location>
        <begin position="268"/>
        <end position="280"/>
    </location>
</feature>
<evidence type="ECO:0000256" key="1">
    <source>
        <dbReference type="SAM" id="MobiDB-lite"/>
    </source>
</evidence>
<keyword evidence="4" id="KW-1185">Reference proteome</keyword>
<dbReference type="InterPro" id="IPR011009">
    <property type="entry name" value="Kinase-like_dom_sf"/>
</dbReference>
<dbReference type="AlphaFoldDB" id="A0A8H7ZZS5"/>
<sequence>MEYVEGRIFSDVTFPTLTPEGRRSWYECAVSEAPQAARRDPCRFTLTPITHPSAGSRRSKPSRRCTPLITEPLDSRITGSQADFTRGRCASLRKVSNAQAAVRKRETGEAVGRIPRLEEMLDWFERNQVADASAIIHGDFKVFHPTEPRVIGILDWELSTIGHPLSDLANLLQPYYVPSQNTFPETSLMSGLKNEESLPPGLPAVKDLIDAYRMMTGTSVINRWEFCVAFALFRVRPCAVPPGHALLRSDLLRDSPGGACFRSHNGRRPPPPCPPPPPHLPSSRIHIQLAVISQGIAARVALGQASSSEARKYARLFRPVAGLALEYVDRGNLPDGPGDGRPSKL</sequence>
<dbReference type="InterPro" id="IPR052898">
    <property type="entry name" value="ACAD10-like"/>
</dbReference>
<dbReference type="Proteomes" id="UP000673691">
    <property type="component" value="Unassembled WGS sequence"/>
</dbReference>
<evidence type="ECO:0000313" key="4">
    <source>
        <dbReference type="Proteomes" id="UP000673691"/>
    </source>
</evidence>
<dbReference type="OrthoDB" id="191037at2759"/>
<feature type="region of interest" description="Disordered" evidence="1">
    <location>
        <begin position="258"/>
        <end position="280"/>
    </location>
</feature>
<proteinExistence type="predicted"/>
<reference evidence="3 4" key="1">
    <citation type="journal article" name="Sci. Rep.">
        <title>Genome-scale phylogenetic analyses confirm Olpidium as the closest living zoosporic fungus to the non-flagellated, terrestrial fungi.</title>
        <authorList>
            <person name="Chang Y."/>
            <person name="Rochon D."/>
            <person name="Sekimoto S."/>
            <person name="Wang Y."/>
            <person name="Chovatia M."/>
            <person name="Sandor L."/>
            <person name="Salamov A."/>
            <person name="Grigoriev I.V."/>
            <person name="Stajich J.E."/>
            <person name="Spatafora J.W."/>
        </authorList>
    </citation>
    <scope>NUCLEOTIDE SEQUENCE [LARGE SCALE GENOMIC DNA]</scope>
    <source>
        <strain evidence="3">S191</strain>
    </source>
</reference>
<dbReference type="Gene3D" id="3.90.1200.10">
    <property type="match status" value="2"/>
</dbReference>
<dbReference type="SUPFAM" id="SSF56112">
    <property type="entry name" value="Protein kinase-like (PK-like)"/>
    <property type="match status" value="1"/>
</dbReference>
<dbReference type="Pfam" id="PF01636">
    <property type="entry name" value="APH"/>
    <property type="match status" value="1"/>
</dbReference>
<evidence type="ECO:0000259" key="2">
    <source>
        <dbReference type="Pfam" id="PF01636"/>
    </source>
</evidence>
<feature type="domain" description="Aminoglycoside phosphotransferase" evidence="2">
    <location>
        <begin position="80"/>
        <end position="183"/>
    </location>
</feature>
<protein>
    <recommendedName>
        <fullName evidence="2">Aminoglycoside phosphotransferase domain-containing protein</fullName>
    </recommendedName>
</protein>
<accession>A0A8H7ZZS5</accession>
<dbReference type="EMBL" id="JAEFCI010002314">
    <property type="protein sequence ID" value="KAG5462315.1"/>
    <property type="molecule type" value="Genomic_DNA"/>
</dbReference>
<organism evidence="3 4">
    <name type="scientific">Olpidium bornovanus</name>
    <dbReference type="NCBI Taxonomy" id="278681"/>
    <lineage>
        <taxon>Eukaryota</taxon>
        <taxon>Fungi</taxon>
        <taxon>Fungi incertae sedis</taxon>
        <taxon>Olpidiomycota</taxon>
        <taxon>Olpidiomycotina</taxon>
        <taxon>Olpidiomycetes</taxon>
        <taxon>Olpidiales</taxon>
        <taxon>Olpidiaceae</taxon>
        <taxon>Olpidium</taxon>
    </lineage>
</organism>
<dbReference type="PANTHER" id="PTHR47829:SF1">
    <property type="entry name" value="HAD FAMILY PHOSPHATASE"/>
    <property type="match status" value="1"/>
</dbReference>
<name>A0A8H7ZZS5_9FUNG</name>
<dbReference type="PANTHER" id="PTHR47829">
    <property type="entry name" value="HYDROLASE, PUTATIVE (AFU_ORTHOLOGUE AFUA_1G12880)-RELATED"/>
    <property type="match status" value="1"/>
</dbReference>
<comment type="caution">
    <text evidence="3">The sequence shown here is derived from an EMBL/GenBank/DDBJ whole genome shotgun (WGS) entry which is preliminary data.</text>
</comment>
<evidence type="ECO:0000313" key="3">
    <source>
        <dbReference type="EMBL" id="KAG5462315.1"/>
    </source>
</evidence>
<dbReference type="InterPro" id="IPR002575">
    <property type="entry name" value="Aminoglycoside_PTrfase"/>
</dbReference>
<feature type="region of interest" description="Disordered" evidence="1">
    <location>
        <begin position="47"/>
        <end position="67"/>
    </location>
</feature>